<dbReference type="SUPFAM" id="SSF54556">
    <property type="entry name" value="Chitinase insertion domain"/>
    <property type="match status" value="1"/>
</dbReference>
<protein>
    <submittedName>
        <fullName evidence="4">Probable chitinase 2 isoform X1</fullName>
    </submittedName>
</protein>
<dbReference type="SUPFAM" id="SSF51445">
    <property type="entry name" value="(Trans)glycosidases"/>
    <property type="match status" value="1"/>
</dbReference>
<keyword evidence="3" id="KW-1185">Reference proteome</keyword>
<organism evidence="3 4">
    <name type="scientific">Vanessa tameamea</name>
    <name type="common">Kamehameha butterfly</name>
    <dbReference type="NCBI Taxonomy" id="334116"/>
    <lineage>
        <taxon>Eukaryota</taxon>
        <taxon>Metazoa</taxon>
        <taxon>Ecdysozoa</taxon>
        <taxon>Arthropoda</taxon>
        <taxon>Hexapoda</taxon>
        <taxon>Insecta</taxon>
        <taxon>Pterygota</taxon>
        <taxon>Neoptera</taxon>
        <taxon>Endopterygota</taxon>
        <taxon>Lepidoptera</taxon>
        <taxon>Glossata</taxon>
        <taxon>Ditrysia</taxon>
        <taxon>Papilionoidea</taxon>
        <taxon>Nymphalidae</taxon>
        <taxon>Nymphalinae</taxon>
        <taxon>Vanessa</taxon>
    </lineage>
</organism>
<dbReference type="PROSITE" id="PS51910">
    <property type="entry name" value="GH18_2"/>
    <property type="match status" value="1"/>
</dbReference>
<name>A0ABM4AWE6_VANTA</name>
<sequence>MLYGTFLFLSVTVFLIADGTNIEGPKHGKVAVCYVASWAIFRDPPFNFAVSDIDPSLCTHIVYAFAGLDEESSTIKSLDIWLDIERDNGNAAYKNLTSFKKYHPHIKITLSLGGWNEGSVKFSRMASDKWKRAKFVKSVTQYLEKYGFDGLNVMWKYPTLRGGRPEDKKNFVILIKELKEAFIPYGYILSATLSNLKEIISAAYDLECLNRHLDLIYLIGYDYNGPWDKIVGASAPLRGLSKQDIRNVEYTIKYMLSHGISPDKLVLGLQLHGKTFILKDPDVKNVEFGKTQSESEVFTGPYLNGANMYGYNEACLEFKNNSKWVYHWDKASSTPYLRDGRRIVSYDDTRSIANKVRLAMDYDLAGFMVWSMDMDDFRGLCDIPNNTYTDFIERFNERINNKSWQDSFKNLNTQGDLEGKIYGTLKGEPILKLPKNNFKNYQILRTINDAIDVALEEKKIADAIKLISASIQERNTEDFSAKQTLCYKTYYEVCLNEPEY</sequence>
<dbReference type="Pfam" id="PF00704">
    <property type="entry name" value="Glyco_hydro_18"/>
    <property type="match status" value="1"/>
</dbReference>
<keyword evidence="1" id="KW-0732">Signal</keyword>
<feature type="signal peptide" evidence="1">
    <location>
        <begin position="1"/>
        <end position="19"/>
    </location>
</feature>
<dbReference type="SMART" id="SM00636">
    <property type="entry name" value="Glyco_18"/>
    <property type="match status" value="1"/>
</dbReference>
<dbReference type="InterPro" id="IPR001223">
    <property type="entry name" value="Glyco_hydro18_cat"/>
</dbReference>
<dbReference type="PANTHER" id="PTHR11177:SF403">
    <property type="entry name" value="CHITINASE 2-RELATED"/>
    <property type="match status" value="1"/>
</dbReference>
<dbReference type="RefSeq" id="XP_064075613.1">
    <property type="nucleotide sequence ID" value="XM_064219543.1"/>
</dbReference>
<dbReference type="InterPro" id="IPR029070">
    <property type="entry name" value="Chitinase_insertion_sf"/>
</dbReference>
<dbReference type="InterPro" id="IPR011583">
    <property type="entry name" value="Chitinase_II/V-like_cat"/>
</dbReference>
<evidence type="ECO:0000313" key="4">
    <source>
        <dbReference type="RefSeq" id="XP_064075613.1"/>
    </source>
</evidence>
<dbReference type="Gene3D" id="3.10.50.10">
    <property type="match status" value="1"/>
</dbReference>
<evidence type="ECO:0000313" key="3">
    <source>
        <dbReference type="Proteomes" id="UP001652626"/>
    </source>
</evidence>
<feature type="domain" description="GH18" evidence="2">
    <location>
        <begin position="29"/>
        <end position="402"/>
    </location>
</feature>
<evidence type="ECO:0000259" key="2">
    <source>
        <dbReference type="PROSITE" id="PS51910"/>
    </source>
</evidence>
<dbReference type="InterPro" id="IPR050314">
    <property type="entry name" value="Glycosyl_Hydrlase_18"/>
</dbReference>
<accession>A0ABM4AWE6</accession>
<evidence type="ECO:0000256" key="1">
    <source>
        <dbReference type="SAM" id="SignalP"/>
    </source>
</evidence>
<reference evidence="4" key="1">
    <citation type="submission" date="2025-08" db="UniProtKB">
        <authorList>
            <consortium name="RefSeq"/>
        </authorList>
    </citation>
    <scope>IDENTIFICATION</scope>
    <source>
        <tissue evidence="4">Whole body</tissue>
    </source>
</reference>
<dbReference type="InterPro" id="IPR017853">
    <property type="entry name" value="GH"/>
</dbReference>
<gene>
    <name evidence="4" type="primary">LOC113391919</name>
</gene>
<dbReference type="Gene3D" id="3.20.20.80">
    <property type="entry name" value="Glycosidases"/>
    <property type="match status" value="1"/>
</dbReference>
<proteinExistence type="predicted"/>
<feature type="chain" id="PRO_5046057635" evidence="1">
    <location>
        <begin position="20"/>
        <end position="500"/>
    </location>
</feature>
<dbReference type="PANTHER" id="PTHR11177">
    <property type="entry name" value="CHITINASE"/>
    <property type="match status" value="1"/>
</dbReference>
<dbReference type="GeneID" id="113391919"/>
<dbReference type="Proteomes" id="UP001652626">
    <property type="component" value="Chromosome 28"/>
</dbReference>